<accession>A0A4Y7TWY0</accession>
<reference evidence="1 2" key="1">
    <citation type="journal article" date="2019" name="Nat. Ecol. Evol.">
        <title>Megaphylogeny resolves global patterns of mushroom evolution.</title>
        <authorList>
            <person name="Varga T."/>
            <person name="Krizsan K."/>
            <person name="Foldi C."/>
            <person name="Dima B."/>
            <person name="Sanchez-Garcia M."/>
            <person name="Sanchez-Ramirez S."/>
            <person name="Szollosi G.J."/>
            <person name="Szarkandi J.G."/>
            <person name="Papp V."/>
            <person name="Albert L."/>
            <person name="Andreopoulos W."/>
            <person name="Angelini C."/>
            <person name="Antonin V."/>
            <person name="Barry K.W."/>
            <person name="Bougher N.L."/>
            <person name="Buchanan P."/>
            <person name="Buyck B."/>
            <person name="Bense V."/>
            <person name="Catcheside P."/>
            <person name="Chovatia M."/>
            <person name="Cooper J."/>
            <person name="Damon W."/>
            <person name="Desjardin D."/>
            <person name="Finy P."/>
            <person name="Geml J."/>
            <person name="Haridas S."/>
            <person name="Hughes K."/>
            <person name="Justo A."/>
            <person name="Karasinski D."/>
            <person name="Kautmanova I."/>
            <person name="Kiss B."/>
            <person name="Kocsube S."/>
            <person name="Kotiranta H."/>
            <person name="LaButti K.M."/>
            <person name="Lechner B.E."/>
            <person name="Liimatainen K."/>
            <person name="Lipzen A."/>
            <person name="Lukacs Z."/>
            <person name="Mihaltcheva S."/>
            <person name="Morgado L.N."/>
            <person name="Niskanen T."/>
            <person name="Noordeloos M.E."/>
            <person name="Ohm R.A."/>
            <person name="Ortiz-Santana B."/>
            <person name="Ovrebo C."/>
            <person name="Racz N."/>
            <person name="Riley R."/>
            <person name="Savchenko A."/>
            <person name="Shiryaev A."/>
            <person name="Soop K."/>
            <person name="Spirin V."/>
            <person name="Szebenyi C."/>
            <person name="Tomsovsky M."/>
            <person name="Tulloss R.E."/>
            <person name="Uehling J."/>
            <person name="Grigoriev I.V."/>
            <person name="Vagvolgyi C."/>
            <person name="Papp T."/>
            <person name="Martin F.M."/>
            <person name="Miettinen O."/>
            <person name="Hibbett D.S."/>
            <person name="Nagy L.G."/>
        </authorList>
    </citation>
    <scope>NUCLEOTIDE SEQUENCE [LARGE SCALE GENOMIC DNA]</scope>
    <source>
        <strain evidence="1 2">FP101781</strain>
    </source>
</reference>
<evidence type="ECO:0000313" key="2">
    <source>
        <dbReference type="Proteomes" id="UP000298030"/>
    </source>
</evidence>
<dbReference type="Proteomes" id="UP000298030">
    <property type="component" value="Unassembled WGS sequence"/>
</dbReference>
<dbReference type="EMBL" id="QPFP01000003">
    <property type="protein sequence ID" value="TEB38501.1"/>
    <property type="molecule type" value="Genomic_DNA"/>
</dbReference>
<gene>
    <name evidence="1" type="ORF">FA13DRAFT_1809699</name>
</gene>
<evidence type="ECO:0000313" key="1">
    <source>
        <dbReference type="EMBL" id="TEB38501.1"/>
    </source>
</evidence>
<comment type="caution">
    <text evidence="1">The sequence shown here is derived from an EMBL/GenBank/DDBJ whole genome shotgun (WGS) entry which is preliminary data.</text>
</comment>
<organism evidence="1 2">
    <name type="scientific">Coprinellus micaceus</name>
    <name type="common">Glistening ink-cap mushroom</name>
    <name type="synonym">Coprinus micaceus</name>
    <dbReference type="NCBI Taxonomy" id="71717"/>
    <lineage>
        <taxon>Eukaryota</taxon>
        <taxon>Fungi</taxon>
        <taxon>Dikarya</taxon>
        <taxon>Basidiomycota</taxon>
        <taxon>Agaricomycotina</taxon>
        <taxon>Agaricomycetes</taxon>
        <taxon>Agaricomycetidae</taxon>
        <taxon>Agaricales</taxon>
        <taxon>Agaricineae</taxon>
        <taxon>Psathyrellaceae</taxon>
        <taxon>Coprinellus</taxon>
    </lineage>
</organism>
<dbReference type="AlphaFoldDB" id="A0A4Y7TWY0"/>
<proteinExistence type="predicted"/>
<sequence>MSSLVAHVNSQRKAGVFATMARMYSTLQAEGHTDAAFDWEALHRTVLATAISFTWMNASEIMDDPDPDAYAAVVFTAHAPREGQVQLLTYILSRFHELKSNGWGTANLTMVDVYFEFTGSTLYGAMIYDHTMQGCEAAGASGMLGQQGPYVELCRELVLVNKDGPPPLEDIE</sequence>
<keyword evidence="2" id="KW-1185">Reference proteome</keyword>
<protein>
    <submittedName>
        <fullName evidence="1">Uncharacterized protein</fullName>
    </submittedName>
</protein>
<name>A0A4Y7TWY0_COPMI</name>